<dbReference type="RefSeq" id="WP_160331414.1">
    <property type="nucleotide sequence ID" value="NZ_CP066701.1"/>
</dbReference>
<proteinExistence type="predicted"/>
<dbReference type="AlphaFoldDB" id="A0AB37HAK5"/>
<dbReference type="EMBL" id="CP066701">
    <property type="protein sequence ID" value="QQX23940.1"/>
    <property type="molecule type" value="Genomic_DNA"/>
</dbReference>
<evidence type="ECO:0000313" key="2">
    <source>
        <dbReference type="Proteomes" id="UP000595512"/>
    </source>
</evidence>
<accession>A0AB37HAK5</accession>
<evidence type="ECO:0000313" key="1">
    <source>
        <dbReference type="EMBL" id="QQX23940.1"/>
    </source>
</evidence>
<name>A0AB37HAK5_9BACI</name>
<gene>
    <name evidence="1" type="ORF">JGZ69_14000</name>
</gene>
<reference evidence="1 2" key="1">
    <citation type="submission" date="2020-12" db="EMBL/GenBank/DDBJ databases">
        <title>Taxonomic evaluation of the Bacillus sporothermodurans group of bacteria based on whole genome sequences.</title>
        <authorList>
            <person name="Fiedler G."/>
            <person name="Herbstmann A.-D."/>
            <person name="Doll E."/>
            <person name="Wenning M."/>
            <person name="Brinks E."/>
            <person name="Kabisch J."/>
            <person name="Breitenwieser F."/>
            <person name="Lappann M."/>
            <person name="Boehnlein C."/>
            <person name="Franz C."/>
        </authorList>
    </citation>
    <scope>NUCLEOTIDE SEQUENCE [LARGE SCALE GENOMIC DNA]</scope>
    <source>
        <strain evidence="1 2">DSM 10599</strain>
    </source>
</reference>
<organism evidence="1 2">
    <name type="scientific">Heyndrickxia sporothermodurans</name>
    <dbReference type="NCBI Taxonomy" id="46224"/>
    <lineage>
        <taxon>Bacteria</taxon>
        <taxon>Bacillati</taxon>
        <taxon>Bacillota</taxon>
        <taxon>Bacilli</taxon>
        <taxon>Bacillales</taxon>
        <taxon>Bacillaceae</taxon>
        <taxon>Heyndrickxia</taxon>
    </lineage>
</organism>
<protein>
    <submittedName>
        <fullName evidence="1">Uncharacterized protein</fullName>
    </submittedName>
</protein>
<sequence length="53" mass="6496">MPNRLFNFIKGSWTEVMYEEMEEEELPESIIDEWDDRTELLEIEDPNIIHLKK</sequence>
<dbReference type="KEGG" id="hspo:JGZ69_14000"/>
<dbReference type="Proteomes" id="UP000595512">
    <property type="component" value="Chromosome"/>
</dbReference>